<accession>A0AAQ3RIQ5</accession>
<name>A0AAQ3RIQ5_VIGMU</name>
<keyword evidence="1" id="KW-0812">Transmembrane</keyword>
<evidence type="ECO:0000313" key="2">
    <source>
        <dbReference type="EMBL" id="WVY94227.1"/>
    </source>
</evidence>
<dbReference type="AlphaFoldDB" id="A0AAQ3RIQ5"/>
<sequence length="115" mass="13583">MMRTYLSQPKLYCNNLKSFLRRFLSLPGPLLRILNVFPYPMSHDVPQKTHPFPFLVYLSPKKIHYFPFLIYLSRLLKILCQGPKIVLIQMSSIFSISFSLLKISYFFLSSVLLDY</sequence>
<proteinExistence type="predicted"/>
<dbReference type="Proteomes" id="UP001374535">
    <property type="component" value="Chromosome 10"/>
</dbReference>
<reference evidence="2 3" key="1">
    <citation type="journal article" date="2023" name="Life. Sci Alliance">
        <title>Evolutionary insights into 3D genome organization and epigenetic landscape of Vigna mungo.</title>
        <authorList>
            <person name="Junaid A."/>
            <person name="Singh B."/>
            <person name="Bhatia S."/>
        </authorList>
    </citation>
    <scope>NUCLEOTIDE SEQUENCE [LARGE SCALE GENOMIC DNA]</scope>
    <source>
        <strain evidence="2">Urdbean</strain>
    </source>
</reference>
<keyword evidence="1" id="KW-0472">Membrane</keyword>
<gene>
    <name evidence="2" type="ORF">V8G54_033315</name>
</gene>
<protein>
    <submittedName>
        <fullName evidence="2">Uncharacterized protein</fullName>
    </submittedName>
</protein>
<keyword evidence="1" id="KW-1133">Transmembrane helix</keyword>
<evidence type="ECO:0000256" key="1">
    <source>
        <dbReference type="SAM" id="Phobius"/>
    </source>
</evidence>
<evidence type="ECO:0000313" key="3">
    <source>
        <dbReference type="Proteomes" id="UP001374535"/>
    </source>
</evidence>
<organism evidence="2 3">
    <name type="scientific">Vigna mungo</name>
    <name type="common">Black gram</name>
    <name type="synonym">Phaseolus mungo</name>
    <dbReference type="NCBI Taxonomy" id="3915"/>
    <lineage>
        <taxon>Eukaryota</taxon>
        <taxon>Viridiplantae</taxon>
        <taxon>Streptophyta</taxon>
        <taxon>Embryophyta</taxon>
        <taxon>Tracheophyta</taxon>
        <taxon>Spermatophyta</taxon>
        <taxon>Magnoliopsida</taxon>
        <taxon>eudicotyledons</taxon>
        <taxon>Gunneridae</taxon>
        <taxon>Pentapetalae</taxon>
        <taxon>rosids</taxon>
        <taxon>fabids</taxon>
        <taxon>Fabales</taxon>
        <taxon>Fabaceae</taxon>
        <taxon>Papilionoideae</taxon>
        <taxon>50 kb inversion clade</taxon>
        <taxon>NPAAA clade</taxon>
        <taxon>indigoferoid/millettioid clade</taxon>
        <taxon>Phaseoleae</taxon>
        <taxon>Vigna</taxon>
    </lineage>
</organism>
<dbReference type="EMBL" id="CP144691">
    <property type="protein sequence ID" value="WVY94227.1"/>
    <property type="molecule type" value="Genomic_DNA"/>
</dbReference>
<feature type="transmembrane region" description="Helical" evidence="1">
    <location>
        <begin position="92"/>
        <end position="113"/>
    </location>
</feature>
<keyword evidence="3" id="KW-1185">Reference proteome</keyword>